<dbReference type="InterPro" id="IPR011010">
    <property type="entry name" value="DNA_brk_join_enz"/>
</dbReference>
<gene>
    <name evidence="3" type="ORF">DAETH_44470</name>
</gene>
<evidence type="ECO:0000256" key="1">
    <source>
        <dbReference type="ARBA" id="ARBA00023172"/>
    </source>
</evidence>
<dbReference type="InterPro" id="IPR013762">
    <property type="entry name" value="Integrase-like_cat_sf"/>
</dbReference>
<dbReference type="EMBL" id="AP026562">
    <property type="protein sequence ID" value="BDP44478.1"/>
    <property type="molecule type" value="Genomic_DNA"/>
</dbReference>
<dbReference type="PROSITE" id="PS51898">
    <property type="entry name" value="TYR_RECOMBINASE"/>
    <property type="match status" value="1"/>
</dbReference>
<proteinExistence type="predicted"/>
<evidence type="ECO:0000259" key="2">
    <source>
        <dbReference type="PROSITE" id="PS51898"/>
    </source>
</evidence>
<sequence>MSDPSIFQQALHASPDEGREKVRRALLRHELDAAWPILKGHLPDGRENPTTLKNTLSGIKKLVTYAQEHGESLLAPSPGFASRYMTAIAGHAPATQRVLLSRARALYHALRELGVVGPDFDPFEEVKGPDLRVRPGEDKTLYDEDEVTRLVTHADDEERALVLLGADAGLTTSETARLVWEDIELSGDVVRVHGREILASERLTNALRAWAERSGGVLFARGSVFSLHDHAVRARLYRVCRRANVTYRAWRSLRHRYALRLWQETGDPQLVAAQLGFGTLEAVQPYMRLERTRRERAEGQGESS</sequence>
<dbReference type="RefSeq" id="WP_264778307.1">
    <property type="nucleotide sequence ID" value="NZ_AP026562.1"/>
</dbReference>
<dbReference type="PANTHER" id="PTHR30349:SF81">
    <property type="entry name" value="TYROSINE RECOMBINASE XERC"/>
    <property type="match status" value="1"/>
</dbReference>
<dbReference type="SUPFAM" id="SSF56349">
    <property type="entry name" value="DNA breaking-rejoining enzymes"/>
    <property type="match status" value="1"/>
</dbReference>
<organism evidence="3 4">
    <name type="scientific">Deinococcus aetherius</name>
    <dbReference type="NCBI Taxonomy" id="200252"/>
    <lineage>
        <taxon>Bacteria</taxon>
        <taxon>Thermotogati</taxon>
        <taxon>Deinococcota</taxon>
        <taxon>Deinococci</taxon>
        <taxon>Deinococcales</taxon>
        <taxon>Deinococcaceae</taxon>
        <taxon>Deinococcus</taxon>
    </lineage>
</organism>
<keyword evidence="4" id="KW-1185">Reference proteome</keyword>
<name>A0ABM8AKY2_9DEIO</name>
<keyword evidence="1" id="KW-0233">DNA recombination</keyword>
<dbReference type="InterPro" id="IPR050090">
    <property type="entry name" value="Tyrosine_recombinase_XerCD"/>
</dbReference>
<reference evidence="3" key="1">
    <citation type="submission" date="2022-07" db="EMBL/GenBank/DDBJ databases">
        <title>Complete Genome Sequence of the Radioresistant Bacterium Deinococcus aetherius ST0316, Isolated from the Air Dust collected in Lower Stratosphere above Japan.</title>
        <authorList>
            <person name="Satoh K."/>
            <person name="Hagiwara K."/>
            <person name="Katsumata K."/>
            <person name="Kubo A."/>
            <person name="Yokobori S."/>
            <person name="Yamagishi A."/>
            <person name="Oono Y."/>
            <person name="Narumi I."/>
        </authorList>
    </citation>
    <scope>NUCLEOTIDE SEQUENCE</scope>
    <source>
        <strain evidence="3">ST0316</strain>
        <plasmid evidence="3">pDAETH-2</plasmid>
    </source>
</reference>
<feature type="domain" description="Tyr recombinase" evidence="2">
    <location>
        <begin position="136"/>
        <end position="300"/>
    </location>
</feature>
<protein>
    <recommendedName>
        <fullName evidence="2">Tyr recombinase domain-containing protein</fullName>
    </recommendedName>
</protein>
<dbReference type="Pfam" id="PF00589">
    <property type="entry name" value="Phage_integrase"/>
    <property type="match status" value="1"/>
</dbReference>
<geneLocation type="plasmid" evidence="3 4">
    <name>pDAETH-2</name>
</geneLocation>
<evidence type="ECO:0000313" key="4">
    <source>
        <dbReference type="Proteomes" id="UP001064971"/>
    </source>
</evidence>
<evidence type="ECO:0000313" key="3">
    <source>
        <dbReference type="EMBL" id="BDP44478.1"/>
    </source>
</evidence>
<accession>A0ABM8AKY2</accession>
<dbReference type="InterPro" id="IPR002104">
    <property type="entry name" value="Integrase_catalytic"/>
</dbReference>
<dbReference type="PANTHER" id="PTHR30349">
    <property type="entry name" value="PHAGE INTEGRASE-RELATED"/>
    <property type="match status" value="1"/>
</dbReference>
<dbReference type="Proteomes" id="UP001064971">
    <property type="component" value="Plasmid pDAETH-2"/>
</dbReference>
<dbReference type="Gene3D" id="1.10.443.10">
    <property type="entry name" value="Intergrase catalytic core"/>
    <property type="match status" value="1"/>
</dbReference>
<keyword evidence="3" id="KW-0614">Plasmid</keyword>